<protein>
    <submittedName>
        <fullName evidence="7">Helix-turn-helix domain-containing protein</fullName>
    </submittedName>
</protein>
<dbReference type="InterPro" id="IPR003660">
    <property type="entry name" value="HAMP_dom"/>
</dbReference>
<comment type="caution">
    <text evidence="7">The sequence shown here is derived from an EMBL/GenBank/DDBJ whole genome shotgun (WGS) entry which is preliminary data.</text>
</comment>
<dbReference type="Gene3D" id="1.10.10.60">
    <property type="entry name" value="Homeodomain-like"/>
    <property type="match status" value="2"/>
</dbReference>
<dbReference type="CDD" id="cd06225">
    <property type="entry name" value="HAMP"/>
    <property type="match status" value="1"/>
</dbReference>
<dbReference type="AlphaFoldDB" id="A0A413FJB6"/>
<dbReference type="Proteomes" id="UP000283880">
    <property type="component" value="Unassembled WGS sequence"/>
</dbReference>
<dbReference type="EMBL" id="QSBM01000002">
    <property type="protein sequence ID" value="RGX31913.1"/>
    <property type="molecule type" value="Genomic_DNA"/>
</dbReference>
<dbReference type="GO" id="GO:0043565">
    <property type="term" value="F:sequence-specific DNA binding"/>
    <property type="evidence" value="ECO:0007669"/>
    <property type="project" value="InterPro"/>
</dbReference>
<dbReference type="PANTHER" id="PTHR43280:SF2">
    <property type="entry name" value="HTH-TYPE TRANSCRIPTIONAL REGULATOR EXSA"/>
    <property type="match status" value="1"/>
</dbReference>
<dbReference type="GO" id="GO:0007165">
    <property type="term" value="P:signal transduction"/>
    <property type="evidence" value="ECO:0007669"/>
    <property type="project" value="InterPro"/>
</dbReference>
<keyword evidence="3" id="KW-0804">Transcription</keyword>
<name>A0A413FJB6_9FIRM</name>
<dbReference type="SUPFAM" id="SSF158472">
    <property type="entry name" value="HAMP domain-like"/>
    <property type="match status" value="1"/>
</dbReference>
<evidence type="ECO:0000313" key="7">
    <source>
        <dbReference type="EMBL" id="RGX31913.1"/>
    </source>
</evidence>
<dbReference type="InterPro" id="IPR009057">
    <property type="entry name" value="Homeodomain-like_sf"/>
</dbReference>
<evidence type="ECO:0000256" key="1">
    <source>
        <dbReference type="ARBA" id="ARBA00023015"/>
    </source>
</evidence>
<feature type="transmembrane region" description="Helical" evidence="4">
    <location>
        <begin position="49"/>
        <end position="73"/>
    </location>
</feature>
<evidence type="ECO:0000313" key="8">
    <source>
        <dbReference type="Proteomes" id="UP000283880"/>
    </source>
</evidence>
<feature type="transmembrane region" description="Helical" evidence="4">
    <location>
        <begin position="322"/>
        <end position="348"/>
    </location>
</feature>
<dbReference type="GO" id="GO:0003700">
    <property type="term" value="F:DNA-binding transcription factor activity"/>
    <property type="evidence" value="ECO:0007669"/>
    <property type="project" value="InterPro"/>
</dbReference>
<dbReference type="SMART" id="SM00304">
    <property type="entry name" value="HAMP"/>
    <property type="match status" value="1"/>
</dbReference>
<dbReference type="Pfam" id="PF12833">
    <property type="entry name" value="HTH_18"/>
    <property type="match status" value="1"/>
</dbReference>
<dbReference type="PRINTS" id="PR00032">
    <property type="entry name" value="HTHARAC"/>
</dbReference>
<keyword evidence="2" id="KW-0238">DNA-binding</keyword>
<dbReference type="InterPro" id="IPR018062">
    <property type="entry name" value="HTH_AraC-typ_CS"/>
</dbReference>
<proteinExistence type="predicted"/>
<keyword evidence="4" id="KW-1133">Transmembrane helix</keyword>
<evidence type="ECO:0000259" key="6">
    <source>
        <dbReference type="PROSITE" id="PS50885"/>
    </source>
</evidence>
<dbReference type="SUPFAM" id="SSF46689">
    <property type="entry name" value="Homeodomain-like"/>
    <property type="match status" value="2"/>
</dbReference>
<feature type="domain" description="HAMP" evidence="6">
    <location>
        <begin position="349"/>
        <end position="401"/>
    </location>
</feature>
<dbReference type="GO" id="GO:0016020">
    <property type="term" value="C:membrane"/>
    <property type="evidence" value="ECO:0007669"/>
    <property type="project" value="InterPro"/>
</dbReference>
<dbReference type="PANTHER" id="PTHR43280">
    <property type="entry name" value="ARAC-FAMILY TRANSCRIPTIONAL REGULATOR"/>
    <property type="match status" value="1"/>
</dbReference>
<keyword evidence="4" id="KW-0472">Membrane</keyword>
<dbReference type="PROSITE" id="PS50885">
    <property type="entry name" value="HAMP"/>
    <property type="match status" value="1"/>
</dbReference>
<dbReference type="SMART" id="SM00342">
    <property type="entry name" value="HTH_ARAC"/>
    <property type="match status" value="1"/>
</dbReference>
<gene>
    <name evidence="7" type="ORF">DWV29_03710</name>
</gene>
<evidence type="ECO:0000256" key="2">
    <source>
        <dbReference type="ARBA" id="ARBA00023125"/>
    </source>
</evidence>
<feature type="domain" description="HTH araC/xylS-type" evidence="5">
    <location>
        <begin position="688"/>
        <end position="787"/>
    </location>
</feature>
<organism evidence="7 8">
    <name type="scientific">Enterocloster asparagiformis</name>
    <dbReference type="NCBI Taxonomy" id="333367"/>
    <lineage>
        <taxon>Bacteria</taxon>
        <taxon>Bacillati</taxon>
        <taxon>Bacillota</taxon>
        <taxon>Clostridia</taxon>
        <taxon>Lachnospirales</taxon>
        <taxon>Lachnospiraceae</taxon>
        <taxon>Enterocloster</taxon>
    </lineage>
</organism>
<dbReference type="PROSITE" id="PS00041">
    <property type="entry name" value="HTH_ARAC_FAMILY_1"/>
    <property type="match status" value="1"/>
</dbReference>
<dbReference type="InterPro" id="IPR018060">
    <property type="entry name" value="HTH_AraC"/>
</dbReference>
<evidence type="ECO:0000259" key="5">
    <source>
        <dbReference type="PROSITE" id="PS01124"/>
    </source>
</evidence>
<dbReference type="InterPro" id="IPR020449">
    <property type="entry name" value="Tscrpt_reg_AraC-type_HTH"/>
</dbReference>
<evidence type="ECO:0000256" key="4">
    <source>
        <dbReference type="SAM" id="Phobius"/>
    </source>
</evidence>
<evidence type="ECO:0000256" key="3">
    <source>
        <dbReference type="ARBA" id="ARBA00023163"/>
    </source>
</evidence>
<keyword evidence="4" id="KW-0812">Transmembrane</keyword>
<reference evidence="7 8" key="1">
    <citation type="submission" date="2018-08" db="EMBL/GenBank/DDBJ databases">
        <title>A genome reference for cultivated species of the human gut microbiota.</title>
        <authorList>
            <person name="Zou Y."/>
            <person name="Xue W."/>
            <person name="Luo G."/>
        </authorList>
    </citation>
    <scope>NUCLEOTIDE SEQUENCE [LARGE SCALE GENOMIC DNA]</scope>
    <source>
        <strain evidence="7 8">AF04-15</strain>
    </source>
</reference>
<dbReference type="Gene3D" id="6.10.340.10">
    <property type="match status" value="1"/>
</dbReference>
<sequence length="798" mass="90916">MRAAARNMPFLTFCALPLYYYREQRARVRECGWRQMTDRRKKRLPLQTVYYTSFLGLVVVPIVVVLIISLTVLNQVFSTQAVENINRAQEAVASELESDIEQISMRLSHMVYANDNELLSIAAAVDTEDADSRYENQQRLNEAASYATEPVKDIVAVAFYMKDDSKIFFKNEILLPLEEMRREKWYQTAVAGPDRVVVGSYDTNDTRLYSGGTRDSFVLVAALSPDVRLDRSEKIETVTFFQATGASDKIKSYNAGYGQKKNKIGYTRIVDGSGNVVYQPEGIPDGAMVEKGHTRVLTPLAVYGNDWYVESYVRTADLTSDYWSVAGLLLLATTVVLALFTVFSRYFLKRIIQPVQQMSRGLRQVEEGVLDVHLTPAGQYEVRAMIHSFNAMVRRLKALIADYEERVRQGARTMPDYLHALVRGEMSPGEVRSQAAEFFSDRYLLMVVTVGKGEAREGAASHLSVELAQGFDTIPRFASRCTLAVLTPFCFLVYYRIREEDFSSALHDLVRDMKRFAKSKTGAELSFCIGRAQSDCLKFAEQLEEVMDLHDLYMLKGEGSVLDFNQCFDPCRQIARLAPEFGALAAALYIADEKTISQEKEILFRQFQSLDMEEAGNRVLAVILATARQFSGANADFFEIFGEKIDYFEKIRRISDGRSLRLWVTNYCSWVSDYSRGRLDVSRADAVTRAKHYVIEHYQNPSLTLKEVADYVDLSEKYFTTKFTKECGETFLSYLTGLRIQKAKELIKTTTFKMYEIAEMVGYNNPEHFNRTFRKLAGMSPAQYRKAPGEEEKEEIRP</sequence>
<dbReference type="PROSITE" id="PS01124">
    <property type="entry name" value="HTH_ARAC_FAMILY_2"/>
    <property type="match status" value="1"/>
</dbReference>
<dbReference type="OrthoDB" id="9794370at2"/>
<accession>A0A413FJB6</accession>
<dbReference type="Pfam" id="PF00672">
    <property type="entry name" value="HAMP"/>
    <property type="match status" value="1"/>
</dbReference>
<keyword evidence="1" id="KW-0805">Transcription regulation</keyword>